<sequence>MSNHSNKKNLSLLRVFAIIFPKVASISPKIFTFNYIMFALYGVLDVVSIFCMQLLFDKVADLTQKRGTLQSAILALLVLFLVKLFVEIASGIANFIGETYDMRTLGKLTHMINIKMSKLDPICFENPELLDDINKAYFGIRYASALVNIMMDILTFYSPYFLVMGIYLFKLKPILMISLLLVFVPVLLNQIIRSKVFSKLEDASAPLRRQNKYYESCVTSREYAKETRVLGATPYFMRLFKETLAQINKLKWKADVKTNLIELCMKLISLAGYAGILWLLFIALINKGISVGAFAAVFASVDSMFNIMEEIISGRLPYCSENLGKVQNFLKFLDLPERKTENQLSGEFSHGDITLENVSFAYPLSNKNAVENINLKISKGETIALVGENGSGKSTLIRLITGLYLHTMGEVKHNNISTKEIDPKILFNGISGVLQKFQRYQLSLRDNVVISEIDNKSKSDEDINIAIDEARIDIDKSVFPKGVETMLSREFDGVDLSGGQWQKVAIARGFYREHELIVLDEPTAAIDPIEETKIYNQFAELSKYNTAVIVTHRLGSVKFADRIVVMKEGKVVGIGSHENLLSSCPYYEEMWNSQAQYYTETV</sequence>
<reference evidence="1" key="1">
    <citation type="journal article" date="2025" name="Int. J. Syst. Evol. Microbiol.">
        <title>Inconstantimicrobium mannanitabidum sp. nov., a novel member of the family Clostridiaceae isolated from anoxic soil under the treatment of reductive soil disinfestation.</title>
        <authorList>
            <person name="Ueki A."/>
            <person name="Tonouchi A."/>
            <person name="Honma S."/>
            <person name="Kaku N."/>
            <person name="Ueki K."/>
        </authorList>
    </citation>
    <scope>NUCLEOTIDE SEQUENCE</scope>
    <source>
        <strain evidence="1">TW13</strain>
    </source>
</reference>
<evidence type="ECO:0000313" key="1">
    <source>
        <dbReference type="EMBL" id="GKX67015.1"/>
    </source>
</evidence>
<gene>
    <name evidence="1" type="ORF">rsdtw13_22730</name>
</gene>
<accession>A0ACB5RCY7</accession>
<protein>
    <submittedName>
        <fullName evidence="1">Multidrug ABC transporter permease</fullName>
    </submittedName>
</protein>
<dbReference type="Proteomes" id="UP001058074">
    <property type="component" value="Unassembled WGS sequence"/>
</dbReference>
<organism evidence="1 2">
    <name type="scientific">Inconstantimicrobium mannanitabidum</name>
    <dbReference type="NCBI Taxonomy" id="1604901"/>
    <lineage>
        <taxon>Bacteria</taxon>
        <taxon>Bacillati</taxon>
        <taxon>Bacillota</taxon>
        <taxon>Clostridia</taxon>
        <taxon>Eubacteriales</taxon>
        <taxon>Clostridiaceae</taxon>
        <taxon>Inconstantimicrobium</taxon>
    </lineage>
</organism>
<comment type="caution">
    <text evidence="1">The sequence shown here is derived from an EMBL/GenBank/DDBJ whole genome shotgun (WGS) entry which is preliminary data.</text>
</comment>
<proteinExistence type="predicted"/>
<evidence type="ECO:0000313" key="2">
    <source>
        <dbReference type="Proteomes" id="UP001058074"/>
    </source>
</evidence>
<dbReference type="EMBL" id="BROD01000001">
    <property type="protein sequence ID" value="GKX67015.1"/>
    <property type="molecule type" value="Genomic_DNA"/>
</dbReference>
<keyword evidence="2" id="KW-1185">Reference proteome</keyword>
<name>A0ACB5RCY7_9CLOT</name>